<keyword evidence="2" id="KW-1133">Transmembrane helix</keyword>
<evidence type="ECO:0000256" key="1">
    <source>
        <dbReference type="SAM" id="MobiDB-lite"/>
    </source>
</evidence>
<dbReference type="SMART" id="SM00267">
    <property type="entry name" value="GGDEF"/>
    <property type="match status" value="1"/>
</dbReference>
<dbReference type="InterPro" id="IPR000160">
    <property type="entry name" value="GGDEF_dom"/>
</dbReference>
<gene>
    <name evidence="4" type="ORF">HII30_05035</name>
</gene>
<feature type="transmembrane region" description="Helical" evidence="2">
    <location>
        <begin position="182"/>
        <end position="205"/>
    </location>
</feature>
<dbReference type="SUPFAM" id="SSF55073">
    <property type="entry name" value="Nucleotide cyclase"/>
    <property type="match status" value="1"/>
</dbReference>
<dbReference type="CDD" id="cd01949">
    <property type="entry name" value="GGDEF"/>
    <property type="match status" value="1"/>
</dbReference>
<feature type="transmembrane region" description="Helical" evidence="2">
    <location>
        <begin position="151"/>
        <end position="170"/>
    </location>
</feature>
<proteinExistence type="predicted"/>
<dbReference type="GO" id="GO:0052621">
    <property type="term" value="F:diguanylate cyclase activity"/>
    <property type="evidence" value="ECO:0007669"/>
    <property type="project" value="TreeGrafter"/>
</dbReference>
<protein>
    <submittedName>
        <fullName evidence="4">GGDEF domain-containing protein</fullName>
    </submittedName>
</protein>
<dbReference type="Proteomes" id="UP000565468">
    <property type="component" value="Unassembled WGS sequence"/>
</dbReference>
<evidence type="ECO:0000313" key="4">
    <source>
        <dbReference type="EMBL" id="NMO95152.1"/>
    </source>
</evidence>
<feature type="transmembrane region" description="Helical" evidence="2">
    <location>
        <begin position="92"/>
        <end position="113"/>
    </location>
</feature>
<evidence type="ECO:0000259" key="3">
    <source>
        <dbReference type="PROSITE" id="PS50887"/>
    </source>
</evidence>
<keyword evidence="2" id="KW-0812">Transmembrane</keyword>
<feature type="transmembrane region" description="Helical" evidence="2">
    <location>
        <begin position="59"/>
        <end position="80"/>
    </location>
</feature>
<dbReference type="RefSeq" id="WP_211184439.1">
    <property type="nucleotide sequence ID" value="NZ_JABBPN010000003.1"/>
</dbReference>
<dbReference type="EMBL" id="JABBPN010000003">
    <property type="protein sequence ID" value="NMO95152.1"/>
    <property type="molecule type" value="Genomic_DNA"/>
</dbReference>
<keyword evidence="5" id="KW-1185">Reference proteome</keyword>
<feature type="compositionally biased region" description="Polar residues" evidence="1">
    <location>
        <begin position="378"/>
        <end position="390"/>
    </location>
</feature>
<evidence type="ECO:0000313" key="5">
    <source>
        <dbReference type="Proteomes" id="UP000565468"/>
    </source>
</evidence>
<dbReference type="PANTHER" id="PTHR45138">
    <property type="entry name" value="REGULATORY COMPONENTS OF SENSORY TRANSDUCTION SYSTEM"/>
    <property type="match status" value="1"/>
</dbReference>
<name>A0A848M4W8_PAELE</name>
<feature type="domain" description="GGDEF" evidence="3">
    <location>
        <begin position="248"/>
        <end position="379"/>
    </location>
</feature>
<dbReference type="PANTHER" id="PTHR45138:SF9">
    <property type="entry name" value="DIGUANYLATE CYCLASE DGCM-RELATED"/>
    <property type="match status" value="1"/>
</dbReference>
<dbReference type="NCBIfam" id="TIGR00254">
    <property type="entry name" value="GGDEF"/>
    <property type="match status" value="1"/>
</dbReference>
<dbReference type="PROSITE" id="PS50887">
    <property type="entry name" value="GGDEF"/>
    <property type="match status" value="1"/>
</dbReference>
<dbReference type="Gene3D" id="3.30.70.270">
    <property type="match status" value="1"/>
</dbReference>
<feature type="region of interest" description="Disordered" evidence="1">
    <location>
        <begin position="367"/>
        <end position="390"/>
    </location>
</feature>
<dbReference type="Pfam" id="PF00990">
    <property type="entry name" value="GGDEF"/>
    <property type="match status" value="1"/>
</dbReference>
<evidence type="ECO:0000256" key="2">
    <source>
        <dbReference type="SAM" id="Phobius"/>
    </source>
</evidence>
<dbReference type="InterPro" id="IPR029787">
    <property type="entry name" value="Nucleotide_cyclase"/>
</dbReference>
<dbReference type="AlphaFoldDB" id="A0A848M4W8"/>
<dbReference type="FunFam" id="3.30.70.270:FF:000001">
    <property type="entry name" value="Diguanylate cyclase domain protein"/>
    <property type="match status" value="1"/>
</dbReference>
<reference evidence="4 5" key="1">
    <citation type="submission" date="2020-04" db="EMBL/GenBank/DDBJ databases">
        <title>Paenibacillus algicola sp. nov., a novel marine bacterium producing alginate lyase.</title>
        <authorList>
            <person name="Huang H."/>
        </authorList>
    </citation>
    <scope>NUCLEOTIDE SEQUENCE [LARGE SCALE GENOMIC DNA]</scope>
    <source>
        <strain evidence="4 5">L7-75</strain>
    </source>
</reference>
<sequence length="390" mass="43114">MNTVFICLVVGQLFTVLLLCAYRNGHNRDRAVNSFYAAKILQAAGWLLAMFRNDLPDGLTVYAANTLLFLGAALEASAFLQITGAFGRKTARFYMGLTLVCAFVFCMVAFMTGSERYRIVAASLGMALFFVLPAVKMLGVKPGSLLMKMTGYMNVLISAGTWIRGIVAWTTSDSASLYEPGVFQSLSFMLLFLLMFMGNVGFVLLSKERSDRELLRLASYDDLTGVRNRRTFILEAKRTLALCRRKRVPVSFMLMDIDDFKDINDTYGHDRGDLVLQEYAAIVQRCLREGDLLGRYGGDEFAVLLSGSDAEASDFSAEAIRRAAEEACVESSIRFTLSIGVVTVEPDHMLSVDKLYKLSDNALYQAKQQGRNRATRSVPDSSWPTSSAAG</sequence>
<organism evidence="4 5">
    <name type="scientific">Paenibacillus lemnae</name>
    <dbReference type="NCBI Taxonomy" id="1330551"/>
    <lineage>
        <taxon>Bacteria</taxon>
        <taxon>Bacillati</taxon>
        <taxon>Bacillota</taxon>
        <taxon>Bacilli</taxon>
        <taxon>Bacillales</taxon>
        <taxon>Paenibacillaceae</taxon>
        <taxon>Paenibacillus</taxon>
    </lineage>
</organism>
<dbReference type="InterPro" id="IPR050469">
    <property type="entry name" value="Diguanylate_Cyclase"/>
</dbReference>
<comment type="caution">
    <text evidence="4">The sequence shown here is derived from an EMBL/GenBank/DDBJ whole genome shotgun (WGS) entry which is preliminary data.</text>
</comment>
<keyword evidence="2" id="KW-0472">Membrane</keyword>
<feature type="transmembrane region" description="Helical" evidence="2">
    <location>
        <begin position="119"/>
        <end position="139"/>
    </location>
</feature>
<accession>A0A848M4W8</accession>
<dbReference type="InterPro" id="IPR043128">
    <property type="entry name" value="Rev_trsase/Diguanyl_cyclase"/>
</dbReference>